<dbReference type="InterPro" id="IPR057291">
    <property type="entry name" value="CHX17_2nd"/>
</dbReference>
<dbReference type="PANTHER" id="PTHR32468">
    <property type="entry name" value="CATION/H + ANTIPORTER"/>
    <property type="match status" value="1"/>
</dbReference>
<sequence>MHLMELSERSSASSMVHNVRKNGLPFWNKKHSNTNQMVIAFEAYQQLSSIAILTMTAISALNTIHEDICISEYQKRVAMIIVPFHKHQRVDGTMEALGCHDYSPISQARKGCGTMESLGHLIHQVNQVLRHAPCPVEILMDRGLGGTTQSLPALMNKAKNIKDSSGNMTGEEDKTKSGELFFDDFINYSKKQDSATYPKREVGSKVDIIGALKSISKGNLFLVGRSPPIAPLMETSDSPSVLVIQQFTPNENLKQLVEEDEESGDLISDILKQFEETFQRGLDQKHVIAYYIELVDYRTKNFLGMKKLLRMK</sequence>
<keyword evidence="2" id="KW-0633">Potassium transport</keyword>
<accession>A0AAV8TQX7</accession>
<feature type="domain" description="Cation/H(+) antiporter central" evidence="5">
    <location>
        <begin position="1"/>
        <end position="100"/>
    </location>
</feature>
<evidence type="ECO:0000256" key="3">
    <source>
        <dbReference type="ARBA" id="ARBA00022958"/>
    </source>
</evidence>
<evidence type="ECO:0000313" key="6">
    <source>
        <dbReference type="EMBL" id="KAJ8768243.1"/>
    </source>
</evidence>
<name>A0AAV8TQX7_9ROSI</name>
<proteinExistence type="predicted"/>
<reference evidence="6 7" key="1">
    <citation type="submission" date="2021-09" db="EMBL/GenBank/DDBJ databases">
        <title>Genomic insights and catalytic innovation underlie evolution of tropane alkaloids biosynthesis.</title>
        <authorList>
            <person name="Wang Y.-J."/>
            <person name="Tian T."/>
            <person name="Huang J.-P."/>
            <person name="Huang S.-X."/>
        </authorList>
    </citation>
    <scope>NUCLEOTIDE SEQUENCE [LARGE SCALE GENOMIC DNA]</scope>
    <source>
        <strain evidence="6">KIB-2018</strain>
        <tissue evidence="6">Leaf</tissue>
    </source>
</reference>
<organism evidence="6 7">
    <name type="scientific">Erythroxylum novogranatense</name>
    <dbReference type="NCBI Taxonomy" id="1862640"/>
    <lineage>
        <taxon>Eukaryota</taxon>
        <taxon>Viridiplantae</taxon>
        <taxon>Streptophyta</taxon>
        <taxon>Embryophyta</taxon>
        <taxon>Tracheophyta</taxon>
        <taxon>Spermatophyta</taxon>
        <taxon>Magnoliopsida</taxon>
        <taxon>eudicotyledons</taxon>
        <taxon>Gunneridae</taxon>
        <taxon>Pentapetalae</taxon>
        <taxon>rosids</taxon>
        <taxon>fabids</taxon>
        <taxon>Malpighiales</taxon>
        <taxon>Erythroxylaceae</taxon>
        <taxon>Erythroxylum</taxon>
    </lineage>
</organism>
<dbReference type="GO" id="GO:0006813">
    <property type="term" value="P:potassium ion transport"/>
    <property type="evidence" value="ECO:0007669"/>
    <property type="project" value="UniProtKB-KW"/>
</dbReference>
<comment type="caution">
    <text evidence="6">The sequence shown here is derived from an EMBL/GenBank/DDBJ whole genome shotgun (WGS) entry which is preliminary data.</text>
</comment>
<dbReference type="AlphaFoldDB" id="A0AAV8TQX7"/>
<gene>
    <name evidence="6" type="ORF">K2173_021183</name>
</gene>
<dbReference type="GO" id="GO:0012505">
    <property type="term" value="C:endomembrane system"/>
    <property type="evidence" value="ECO:0007669"/>
    <property type="project" value="TreeGrafter"/>
</dbReference>
<evidence type="ECO:0000256" key="4">
    <source>
        <dbReference type="ARBA" id="ARBA00023065"/>
    </source>
</evidence>
<dbReference type="InterPro" id="IPR050794">
    <property type="entry name" value="CPA2_transporter"/>
</dbReference>
<evidence type="ECO:0000256" key="1">
    <source>
        <dbReference type="ARBA" id="ARBA00022448"/>
    </source>
</evidence>
<evidence type="ECO:0000256" key="2">
    <source>
        <dbReference type="ARBA" id="ARBA00022538"/>
    </source>
</evidence>
<dbReference type="PANTHER" id="PTHR32468:SF81">
    <property type="entry name" value="CATION_H(+) ANTIPORTER 19"/>
    <property type="match status" value="1"/>
</dbReference>
<evidence type="ECO:0000313" key="7">
    <source>
        <dbReference type="Proteomes" id="UP001159364"/>
    </source>
</evidence>
<keyword evidence="7" id="KW-1185">Reference proteome</keyword>
<keyword evidence="1" id="KW-0813">Transport</keyword>
<dbReference type="EMBL" id="JAIWQS010000004">
    <property type="protein sequence ID" value="KAJ8768243.1"/>
    <property type="molecule type" value="Genomic_DNA"/>
</dbReference>
<dbReference type="GO" id="GO:0098662">
    <property type="term" value="P:inorganic cation transmembrane transport"/>
    <property type="evidence" value="ECO:0007669"/>
    <property type="project" value="TreeGrafter"/>
</dbReference>
<protein>
    <recommendedName>
        <fullName evidence="5">Cation/H(+) antiporter central domain-containing protein</fullName>
    </recommendedName>
</protein>
<keyword evidence="3" id="KW-0630">Potassium</keyword>
<feature type="domain" description="Cation/H(+) antiporter central" evidence="5">
    <location>
        <begin position="104"/>
        <end position="149"/>
    </location>
</feature>
<keyword evidence="4" id="KW-0406">Ion transport</keyword>
<dbReference type="Proteomes" id="UP001159364">
    <property type="component" value="Linkage Group LG04"/>
</dbReference>
<evidence type="ECO:0000259" key="5">
    <source>
        <dbReference type="Pfam" id="PF23256"/>
    </source>
</evidence>
<dbReference type="Pfam" id="PF23256">
    <property type="entry name" value="CHX17_2nd"/>
    <property type="match status" value="2"/>
</dbReference>
<dbReference type="GO" id="GO:0006885">
    <property type="term" value="P:regulation of pH"/>
    <property type="evidence" value="ECO:0007669"/>
    <property type="project" value="TreeGrafter"/>
</dbReference>